<comment type="caution">
    <text evidence="3">The sequence shown here is derived from an EMBL/GenBank/DDBJ whole genome shotgun (WGS) entry which is preliminary data.</text>
</comment>
<reference evidence="3 4" key="1">
    <citation type="submission" date="2018-10" db="EMBL/GenBank/DDBJ databases">
        <title>Draft Genome Sequence of Bacteroides sp. KCTC 15687.</title>
        <authorList>
            <person name="Yu S.Y."/>
            <person name="Kim J.S."/>
            <person name="Oh B.S."/>
            <person name="Park S.H."/>
            <person name="Kang S.W."/>
            <person name="Park J.E."/>
            <person name="Choi S.H."/>
            <person name="Han K.I."/>
            <person name="Lee K.C."/>
            <person name="Eom M.K."/>
            <person name="Suh M.K."/>
            <person name="Lee D.H."/>
            <person name="Yoon H."/>
            <person name="Kim B."/>
            <person name="Yang S.J."/>
            <person name="Lee J.S."/>
            <person name="Lee J.H."/>
        </authorList>
    </citation>
    <scope>NUCLEOTIDE SEQUENCE [LARGE SCALE GENOMIC DNA]</scope>
    <source>
        <strain evidence="3 4">KCTC 15687</strain>
    </source>
</reference>
<accession>A0A401LZK4</accession>
<dbReference type="InterPro" id="IPR052512">
    <property type="entry name" value="4CMD/NDH-1_regulator"/>
</dbReference>
<dbReference type="PANTHER" id="PTHR33570">
    <property type="entry name" value="4-CARBOXYMUCONOLACTONE DECARBOXYLASE FAMILY PROTEIN"/>
    <property type="match status" value="1"/>
</dbReference>
<organism evidence="3 4">
    <name type="scientific">Bacteroides faecalis</name>
    <dbReference type="NCBI Taxonomy" id="2447885"/>
    <lineage>
        <taxon>Bacteria</taxon>
        <taxon>Pseudomonadati</taxon>
        <taxon>Bacteroidota</taxon>
        <taxon>Bacteroidia</taxon>
        <taxon>Bacteroidales</taxon>
        <taxon>Bacteroidaceae</taxon>
        <taxon>Bacteroides</taxon>
    </lineage>
</organism>
<dbReference type="Pfam" id="PF02627">
    <property type="entry name" value="CMD"/>
    <property type="match status" value="2"/>
</dbReference>
<feature type="domain" description="Carboxymuconolactone decarboxylase-like" evidence="1">
    <location>
        <begin position="4"/>
        <end position="76"/>
    </location>
</feature>
<sequence length="516" mass="56798">MTVNLMAQAVSLDNVLTMRQQHIIEIAAYTGKGDLENLKPALAAGLDGGLTVNEICEVLVHAYAYCGFPRSLRALQTFIAVLDERKAQGIEDTIGRDASPIKDKRSRYERGRDVLAEISGVPADMPKARYAELAPVIERFLKEHLFADLFERDVLTYAERELTTVSVLAAMGGVEPMLRSHMGICRNLGITQGQLEQMLAIVKQETGNHSVGNPILLKEQGSFAIGGTVQKRPGTYDNSKFAGFGNPIEEGQTYHADHAVADYQIPVDAQPLPLVFVHGYGQSARCWQTTPDGRDGFQTLMLRHDYGTYLIDLPGRGRAGRTTTESNVTPLADEALWFDIWRMGEYPRFNAGVQFPTDSASMNQFFRQMTPDLSNHSNELVTSSLHSLFDRIGQGILVTHSAGGFPGWLVAAKNPDVRAVVSYEPGNYIFPEGEVPESMPSLTGTLQGVGVPMDEFLRLTKIPIILYFGDYIPEVLPEDLDADDITTPGRDDDDGIDLPDNANGVEAWLRRIGIVK</sequence>
<evidence type="ECO:0008006" key="5">
    <source>
        <dbReference type="Google" id="ProtNLM"/>
    </source>
</evidence>
<dbReference type="InterPro" id="IPR029058">
    <property type="entry name" value="AB_hydrolase_fold"/>
</dbReference>
<proteinExistence type="predicted"/>
<dbReference type="Gene3D" id="3.40.50.1820">
    <property type="entry name" value="alpha/beta hydrolase"/>
    <property type="match status" value="1"/>
</dbReference>
<dbReference type="EMBL" id="BHWB01000018">
    <property type="protein sequence ID" value="GCB37000.1"/>
    <property type="molecule type" value="Genomic_DNA"/>
</dbReference>
<dbReference type="PANTHER" id="PTHR33570:SF2">
    <property type="entry name" value="CARBOXYMUCONOLACTONE DECARBOXYLASE-LIKE DOMAIN-CONTAINING PROTEIN"/>
    <property type="match status" value="1"/>
</dbReference>
<dbReference type="AlphaFoldDB" id="A0A401LZK4"/>
<feature type="domain" description="Carboxymuconolactone decarboxylase-like" evidence="1">
    <location>
        <begin position="138"/>
        <end position="201"/>
    </location>
</feature>
<dbReference type="InterPro" id="IPR029032">
    <property type="entry name" value="AhpD-like"/>
</dbReference>
<evidence type="ECO:0000313" key="4">
    <source>
        <dbReference type="Proteomes" id="UP000288079"/>
    </source>
</evidence>
<name>A0A401LZK4_9BACE</name>
<evidence type="ECO:0000313" key="3">
    <source>
        <dbReference type="EMBL" id="GCB37000.1"/>
    </source>
</evidence>
<dbReference type="InterPro" id="IPR003779">
    <property type="entry name" value="CMD-like"/>
</dbReference>
<dbReference type="InterPro" id="IPR000073">
    <property type="entry name" value="AB_hydrolase_1"/>
</dbReference>
<evidence type="ECO:0000259" key="1">
    <source>
        <dbReference type="Pfam" id="PF02627"/>
    </source>
</evidence>
<evidence type="ECO:0000259" key="2">
    <source>
        <dbReference type="Pfam" id="PF12697"/>
    </source>
</evidence>
<feature type="domain" description="AB hydrolase-1" evidence="2">
    <location>
        <begin position="274"/>
        <end position="447"/>
    </location>
</feature>
<gene>
    <name evidence="3" type="ORF">KGMB02408_39450</name>
</gene>
<dbReference type="GO" id="GO:0051920">
    <property type="term" value="F:peroxiredoxin activity"/>
    <property type="evidence" value="ECO:0007669"/>
    <property type="project" value="InterPro"/>
</dbReference>
<dbReference type="Pfam" id="PF12697">
    <property type="entry name" value="Abhydrolase_6"/>
    <property type="match status" value="1"/>
</dbReference>
<dbReference type="SUPFAM" id="SSF53474">
    <property type="entry name" value="alpha/beta-Hydrolases"/>
    <property type="match status" value="1"/>
</dbReference>
<protein>
    <recommendedName>
        <fullName evidence="5">Carboxymuconolactone decarboxylase</fullName>
    </recommendedName>
</protein>
<dbReference type="Proteomes" id="UP000288079">
    <property type="component" value="Unassembled WGS sequence"/>
</dbReference>
<keyword evidence="4" id="KW-1185">Reference proteome</keyword>
<dbReference type="CDD" id="cd12810">
    <property type="entry name" value="Esterase_713_like-3"/>
    <property type="match status" value="1"/>
</dbReference>
<dbReference type="SUPFAM" id="SSF69118">
    <property type="entry name" value="AhpD-like"/>
    <property type="match status" value="1"/>
</dbReference>
<dbReference type="Gene3D" id="1.20.1290.10">
    <property type="entry name" value="AhpD-like"/>
    <property type="match status" value="1"/>
</dbReference>